<proteinExistence type="predicted"/>
<evidence type="ECO:0000256" key="2">
    <source>
        <dbReference type="ARBA" id="ARBA00023125"/>
    </source>
</evidence>
<dbReference type="PRINTS" id="PR00032">
    <property type="entry name" value="HTHARAC"/>
</dbReference>
<evidence type="ECO:0000313" key="6">
    <source>
        <dbReference type="Proteomes" id="UP000325255"/>
    </source>
</evidence>
<dbReference type="InterPro" id="IPR009057">
    <property type="entry name" value="Homeodomain-like_sf"/>
</dbReference>
<evidence type="ECO:0000256" key="1">
    <source>
        <dbReference type="ARBA" id="ARBA00023015"/>
    </source>
</evidence>
<dbReference type="Gene3D" id="1.10.10.60">
    <property type="entry name" value="Homeodomain-like"/>
    <property type="match status" value="1"/>
</dbReference>
<dbReference type="Proteomes" id="UP000325255">
    <property type="component" value="Unassembled WGS sequence"/>
</dbReference>
<dbReference type="PANTHER" id="PTHR47894:SF1">
    <property type="entry name" value="HTH-TYPE TRANSCRIPTIONAL REGULATOR VQSM"/>
    <property type="match status" value="1"/>
</dbReference>
<dbReference type="SMART" id="SM00342">
    <property type="entry name" value="HTH_ARAC"/>
    <property type="match status" value="1"/>
</dbReference>
<dbReference type="InterPro" id="IPR018060">
    <property type="entry name" value="HTH_AraC"/>
</dbReference>
<dbReference type="EMBL" id="VWPK01000030">
    <property type="protein sequence ID" value="KAA5610645.1"/>
    <property type="molecule type" value="Genomic_DNA"/>
</dbReference>
<keyword evidence="6" id="KW-1185">Reference proteome</keyword>
<dbReference type="SUPFAM" id="SSF46689">
    <property type="entry name" value="Homeodomain-like"/>
    <property type="match status" value="1"/>
</dbReference>
<evidence type="ECO:0000256" key="3">
    <source>
        <dbReference type="ARBA" id="ARBA00023163"/>
    </source>
</evidence>
<dbReference type="PROSITE" id="PS01124">
    <property type="entry name" value="HTH_ARAC_FAMILY_2"/>
    <property type="match status" value="1"/>
</dbReference>
<keyword evidence="1" id="KW-0805">Transcription regulation</keyword>
<protein>
    <submittedName>
        <fullName evidence="5">AraC family transcriptional regulator</fullName>
    </submittedName>
</protein>
<comment type="caution">
    <text evidence="5">The sequence shown here is derived from an EMBL/GenBank/DDBJ whole genome shotgun (WGS) entry which is preliminary data.</text>
</comment>
<dbReference type="GO" id="GO:0003700">
    <property type="term" value="F:DNA-binding transcription factor activity"/>
    <property type="evidence" value="ECO:0007669"/>
    <property type="project" value="InterPro"/>
</dbReference>
<dbReference type="Pfam" id="PF12833">
    <property type="entry name" value="HTH_18"/>
    <property type="match status" value="1"/>
</dbReference>
<reference evidence="5 6" key="1">
    <citation type="submission" date="2019-09" db="EMBL/GenBank/DDBJ databases">
        <title>Genome sequence of Rhodovastum atsumiense, a diverse member of the Acetobacteraceae family of non-sulfur purple photosynthetic bacteria.</title>
        <authorList>
            <person name="Meyer T."/>
            <person name="Kyndt J."/>
        </authorList>
    </citation>
    <scope>NUCLEOTIDE SEQUENCE [LARGE SCALE GENOMIC DNA]</scope>
    <source>
        <strain evidence="5 6">DSM 21279</strain>
    </source>
</reference>
<keyword evidence="3" id="KW-0804">Transcription</keyword>
<dbReference type="PANTHER" id="PTHR47894">
    <property type="entry name" value="HTH-TYPE TRANSCRIPTIONAL REGULATOR GADX"/>
    <property type="match status" value="1"/>
</dbReference>
<gene>
    <name evidence="5" type="ORF">F1189_18460</name>
</gene>
<sequence>MERRMIAACFVHDALDCARERGLPAGPLLQAAGIAPEQVQGRDGRVSAEQYGLFWREVAAALDDEFFGLAARPMRPGGFDMLCLCVLHSTTLGQALRRATRFLALMLDDPRGEVSVAGGLAWITLRDGGAARSAFAYRTYWILLHGVACWLVGRRIPLRHVDFRCAEPSHGAEYHSFFGAPVRFGQPASRLAFDAGFLRLPVNRSERALQDFLRRAPMNILVRYRHDAGLGAGIRRRLRALPPADWPDFEALAGQLRLPASTLRRRLREEGQSYRMIKDEIRRDLALGWLTNSDRDVSDIAAALGFAEPSAFHRAFRKWMAVSPGEYRRVGCRGGAAVSTA</sequence>
<feature type="domain" description="HTH araC/xylS-type" evidence="4">
    <location>
        <begin position="249"/>
        <end position="330"/>
    </location>
</feature>
<accession>A0A5M6IT78</accession>
<dbReference type="AlphaFoldDB" id="A0A5M6IT78"/>
<dbReference type="InterPro" id="IPR032687">
    <property type="entry name" value="AraC-type_N"/>
</dbReference>
<dbReference type="GO" id="GO:0005829">
    <property type="term" value="C:cytosol"/>
    <property type="evidence" value="ECO:0007669"/>
    <property type="project" value="TreeGrafter"/>
</dbReference>
<dbReference type="InterPro" id="IPR020449">
    <property type="entry name" value="Tscrpt_reg_AraC-type_HTH"/>
</dbReference>
<organism evidence="5 6">
    <name type="scientific">Rhodovastum atsumiense</name>
    <dbReference type="NCBI Taxonomy" id="504468"/>
    <lineage>
        <taxon>Bacteria</taxon>
        <taxon>Pseudomonadati</taxon>
        <taxon>Pseudomonadota</taxon>
        <taxon>Alphaproteobacteria</taxon>
        <taxon>Acetobacterales</taxon>
        <taxon>Acetobacteraceae</taxon>
        <taxon>Rhodovastum</taxon>
    </lineage>
</organism>
<dbReference type="Pfam" id="PF12625">
    <property type="entry name" value="Arabinose_bd"/>
    <property type="match status" value="1"/>
</dbReference>
<name>A0A5M6IT78_9PROT</name>
<evidence type="ECO:0000313" key="5">
    <source>
        <dbReference type="EMBL" id="KAA5610645.1"/>
    </source>
</evidence>
<dbReference type="GO" id="GO:0000976">
    <property type="term" value="F:transcription cis-regulatory region binding"/>
    <property type="evidence" value="ECO:0007669"/>
    <property type="project" value="TreeGrafter"/>
</dbReference>
<dbReference type="OrthoDB" id="9805730at2"/>
<evidence type="ECO:0000259" key="4">
    <source>
        <dbReference type="PROSITE" id="PS01124"/>
    </source>
</evidence>
<keyword evidence="2" id="KW-0238">DNA-binding</keyword>